<evidence type="ECO:0000256" key="2">
    <source>
        <dbReference type="ARBA" id="ARBA00006149"/>
    </source>
</evidence>
<comment type="catalytic activity">
    <reaction evidence="8">
        <text>methylarsonous acid + S-adenosyl-L-methionine = dimethylarsinate + S-adenosyl-L-homocysteine + 2 H(+)</text>
        <dbReference type="Rhea" id="RHEA:11684"/>
        <dbReference type="ChEBI" id="CHEBI:15378"/>
        <dbReference type="ChEBI" id="CHEBI:16223"/>
        <dbReference type="ChEBI" id="CHEBI:17826"/>
        <dbReference type="ChEBI" id="CHEBI:57856"/>
        <dbReference type="ChEBI" id="CHEBI:59789"/>
    </reaction>
</comment>
<dbReference type="GO" id="GO:0036009">
    <property type="term" value="F:protein-glutamine N-methyltransferase activity"/>
    <property type="evidence" value="ECO:0007669"/>
    <property type="project" value="UniProtKB-ARBA"/>
</dbReference>
<dbReference type="Proteomes" id="UP000494165">
    <property type="component" value="Unassembled WGS sequence"/>
</dbReference>
<keyword evidence="19" id="KW-1185">Reference proteome</keyword>
<protein>
    <recommendedName>
        <fullName evidence="15">Methyltransferase HEMK2</fullName>
    </recommendedName>
    <alternativeName>
        <fullName evidence="14">HemK methyltransferase family member 2</fullName>
    </alternativeName>
    <alternativeName>
        <fullName evidence="12">Lysine N-methyltransferase 9</fullName>
    </alternativeName>
    <alternativeName>
        <fullName evidence="11">Methylarsonite methyltransferase N6AMT1</fullName>
    </alternativeName>
    <alternativeName>
        <fullName evidence="16">Methyltransferase N6AMT1</fullName>
    </alternativeName>
    <alternativeName>
        <fullName evidence="13">Protein N(5)-glutamine methyltransferase</fullName>
    </alternativeName>
</protein>
<dbReference type="GO" id="GO:0035657">
    <property type="term" value="C:eRF1 methyltransferase complex"/>
    <property type="evidence" value="ECO:0007669"/>
    <property type="project" value="TreeGrafter"/>
</dbReference>
<accession>A0A8S1BPC7</accession>
<dbReference type="FunFam" id="3.40.50.150:FF:000077">
    <property type="entry name" value="HemK methyltransferase family member 2"/>
    <property type="match status" value="1"/>
</dbReference>
<evidence type="ECO:0000313" key="19">
    <source>
        <dbReference type="Proteomes" id="UP000494165"/>
    </source>
</evidence>
<evidence type="ECO:0000259" key="17">
    <source>
        <dbReference type="Pfam" id="PF05175"/>
    </source>
</evidence>
<dbReference type="AlphaFoldDB" id="A0A8S1BPC7"/>
<dbReference type="Pfam" id="PF05175">
    <property type="entry name" value="MTS"/>
    <property type="match status" value="1"/>
</dbReference>
<dbReference type="Gene3D" id="3.40.50.150">
    <property type="entry name" value="Vaccinia Virus protein VP39"/>
    <property type="match status" value="1"/>
</dbReference>
<evidence type="ECO:0000256" key="6">
    <source>
        <dbReference type="ARBA" id="ARBA00023242"/>
    </source>
</evidence>
<name>A0A8S1BPC7_9INSE</name>
<dbReference type="GO" id="GO:0003676">
    <property type="term" value="F:nucleic acid binding"/>
    <property type="evidence" value="ECO:0007669"/>
    <property type="project" value="InterPro"/>
</dbReference>
<keyword evidence="3" id="KW-0489">Methyltransferase</keyword>
<evidence type="ECO:0000256" key="15">
    <source>
        <dbReference type="ARBA" id="ARBA00093624"/>
    </source>
</evidence>
<evidence type="ECO:0000256" key="5">
    <source>
        <dbReference type="ARBA" id="ARBA00022691"/>
    </source>
</evidence>
<evidence type="ECO:0000256" key="12">
    <source>
        <dbReference type="ARBA" id="ARBA00076540"/>
    </source>
</evidence>
<dbReference type="PANTHER" id="PTHR45875:SF1">
    <property type="entry name" value="METHYLTRANSFERASE N6AMT1"/>
    <property type="match status" value="1"/>
</dbReference>
<evidence type="ECO:0000256" key="16">
    <source>
        <dbReference type="ARBA" id="ARBA00093667"/>
    </source>
</evidence>
<dbReference type="EMBL" id="CADEPI010000005">
    <property type="protein sequence ID" value="CAB3361272.1"/>
    <property type="molecule type" value="Genomic_DNA"/>
</dbReference>
<proteinExistence type="inferred from homology"/>
<sequence>METPFTNHLSFEHIYEPAEDSFLLMDAIEADDFWLRETVKPTICLEIGSGSGIVCSAVAKFLNVFCLATDINSLACRATRETAQRAGVIVECVNADLVKPVVTGKIDMLIFNPPYVPTENYEVASSNIAHTWAGGLNGRQVMDRLFPLLPELLSERGVFYLVLLEQNRPQEVERILQMQGLECQIVMKRRAGIEKLCVLRASKAQII</sequence>
<evidence type="ECO:0000256" key="7">
    <source>
        <dbReference type="ARBA" id="ARBA00048619"/>
    </source>
</evidence>
<dbReference type="InterPro" id="IPR029063">
    <property type="entry name" value="SAM-dependent_MTases_sf"/>
</dbReference>
<evidence type="ECO:0000256" key="10">
    <source>
        <dbReference type="ARBA" id="ARBA00062344"/>
    </source>
</evidence>
<keyword evidence="4" id="KW-0808">Transferase</keyword>
<comment type="subunit">
    <text evidence="10">Heterodimer; heterodimerization with TRMT112 is required for S-adenosyl-L-methionine-binding.</text>
</comment>
<dbReference type="InterPro" id="IPR052190">
    <property type="entry name" value="Euk-Arch_PrmC-MTase"/>
</dbReference>
<comment type="similarity">
    <text evidence="2">Belongs to the eukaryotic/archaeal PrmC-related family.</text>
</comment>
<comment type="function">
    <text evidence="9">Methyltransferase that can methylate proteins and, to a lower extent, arsenic. Catalytic subunit of a heterodimer with TRMT112, which monomethylates 'Lys-12' of histone H4 (H4K12me1), a modification present at the promoters of numerous genes encoding cell cycle regulators. Catalytic subunit of a heterodimer with TRMT112, which catalyzes N5-methylation of Glu residue of proteins with a Gly-Gln-Xaa-Xaa-Xaa-Arg motif. Methylates ETF1 on 'Gln-185'; ETF1 needs to be complexed to ERF3 in its GTP-bound form to be efficiently methylated. May also play a role in the modulation of arsenic-induced toxicity by mediating the conversion of monomethylarsonous acid (3+) into the less toxic dimethylarsonic acid. It however only plays a limited role in arsenic metabolism compared with AS3MT.</text>
</comment>
<evidence type="ECO:0000313" key="18">
    <source>
        <dbReference type="EMBL" id="CAB3361272.1"/>
    </source>
</evidence>
<dbReference type="SUPFAM" id="SSF53335">
    <property type="entry name" value="S-adenosyl-L-methionine-dependent methyltransferases"/>
    <property type="match status" value="1"/>
</dbReference>
<comment type="caution">
    <text evidence="18">The sequence shown here is derived from an EMBL/GenBank/DDBJ whole genome shotgun (WGS) entry which is preliminary data.</text>
</comment>
<comment type="catalytic activity">
    <reaction evidence="7">
        <text>L-lysyl-[histone] + S-adenosyl-L-methionine = N(6)-methyl-L-lysyl-[histone] + S-adenosyl-L-homocysteine + H(+)</text>
        <dbReference type="Rhea" id="RHEA:10024"/>
        <dbReference type="Rhea" id="RHEA-COMP:9845"/>
        <dbReference type="Rhea" id="RHEA-COMP:9846"/>
        <dbReference type="ChEBI" id="CHEBI:15378"/>
        <dbReference type="ChEBI" id="CHEBI:29969"/>
        <dbReference type="ChEBI" id="CHEBI:57856"/>
        <dbReference type="ChEBI" id="CHEBI:59789"/>
        <dbReference type="ChEBI" id="CHEBI:61929"/>
    </reaction>
    <physiologicalReaction direction="left-to-right" evidence="7">
        <dbReference type="Rhea" id="RHEA:10025"/>
    </physiologicalReaction>
</comment>
<evidence type="ECO:0000256" key="9">
    <source>
        <dbReference type="ARBA" id="ARBA00053180"/>
    </source>
</evidence>
<keyword evidence="5" id="KW-0949">S-adenosyl-L-methionine</keyword>
<keyword evidence="6" id="KW-0539">Nucleus</keyword>
<evidence type="ECO:0000256" key="1">
    <source>
        <dbReference type="ARBA" id="ARBA00004123"/>
    </source>
</evidence>
<evidence type="ECO:0000256" key="4">
    <source>
        <dbReference type="ARBA" id="ARBA00022679"/>
    </source>
</evidence>
<evidence type="ECO:0000256" key="3">
    <source>
        <dbReference type="ARBA" id="ARBA00022603"/>
    </source>
</evidence>
<evidence type="ECO:0000256" key="8">
    <source>
        <dbReference type="ARBA" id="ARBA00050903"/>
    </source>
</evidence>
<dbReference type="NCBIfam" id="TIGR00537">
    <property type="entry name" value="hemK_rel_arch"/>
    <property type="match status" value="1"/>
</dbReference>
<evidence type="ECO:0000256" key="11">
    <source>
        <dbReference type="ARBA" id="ARBA00075330"/>
    </source>
</evidence>
<dbReference type="PROSITE" id="PS00092">
    <property type="entry name" value="N6_MTASE"/>
    <property type="match status" value="1"/>
</dbReference>
<reference evidence="18 19" key="1">
    <citation type="submission" date="2020-04" db="EMBL/GenBank/DDBJ databases">
        <authorList>
            <person name="Alioto T."/>
            <person name="Alioto T."/>
            <person name="Gomez Garrido J."/>
        </authorList>
    </citation>
    <scope>NUCLEOTIDE SEQUENCE [LARGE SCALE GENOMIC DNA]</scope>
</reference>
<organism evidence="18 19">
    <name type="scientific">Cloeon dipterum</name>
    <dbReference type="NCBI Taxonomy" id="197152"/>
    <lineage>
        <taxon>Eukaryota</taxon>
        <taxon>Metazoa</taxon>
        <taxon>Ecdysozoa</taxon>
        <taxon>Arthropoda</taxon>
        <taxon>Hexapoda</taxon>
        <taxon>Insecta</taxon>
        <taxon>Pterygota</taxon>
        <taxon>Palaeoptera</taxon>
        <taxon>Ephemeroptera</taxon>
        <taxon>Pisciforma</taxon>
        <taxon>Baetidae</taxon>
        <taxon>Cloeon</taxon>
    </lineage>
</organism>
<dbReference type="CDD" id="cd02440">
    <property type="entry name" value="AdoMet_MTases"/>
    <property type="match status" value="1"/>
</dbReference>
<evidence type="ECO:0000256" key="13">
    <source>
        <dbReference type="ARBA" id="ARBA00080992"/>
    </source>
</evidence>
<comment type="subcellular location">
    <subcellularLocation>
        <location evidence="1">Nucleus</location>
    </subcellularLocation>
</comment>
<dbReference type="InterPro" id="IPR007848">
    <property type="entry name" value="Small_mtfrase_dom"/>
</dbReference>
<feature type="domain" description="Methyltransferase small" evidence="17">
    <location>
        <begin position="44"/>
        <end position="120"/>
    </location>
</feature>
<evidence type="ECO:0000256" key="14">
    <source>
        <dbReference type="ARBA" id="ARBA00083337"/>
    </source>
</evidence>
<dbReference type="GO" id="GO:0032259">
    <property type="term" value="P:methylation"/>
    <property type="evidence" value="ECO:0007669"/>
    <property type="project" value="UniProtKB-KW"/>
</dbReference>
<gene>
    <name evidence="18" type="ORF">CLODIP_2_CD11424</name>
</gene>
<dbReference type="InterPro" id="IPR004557">
    <property type="entry name" value="PrmC-related"/>
</dbReference>
<dbReference type="InterPro" id="IPR002052">
    <property type="entry name" value="DNA_methylase_N6_adenine_CS"/>
</dbReference>
<dbReference type="GO" id="GO:0005634">
    <property type="term" value="C:nucleus"/>
    <property type="evidence" value="ECO:0007669"/>
    <property type="project" value="UniProtKB-SubCell"/>
</dbReference>
<dbReference type="PANTHER" id="PTHR45875">
    <property type="entry name" value="METHYLTRANSFERASE N6AMT1"/>
    <property type="match status" value="1"/>
</dbReference>